<feature type="transmembrane region" description="Helical" evidence="1">
    <location>
        <begin position="67"/>
        <end position="85"/>
    </location>
</feature>
<evidence type="ECO:0000313" key="3">
    <source>
        <dbReference type="Proteomes" id="UP000198336"/>
    </source>
</evidence>
<name>A0A226HP39_9FLAO</name>
<proteinExistence type="predicted"/>
<sequence length="150" mass="17299">MKPLTVLILVFLVSVFTLKFLTNQYDMPMAARIAMCVMLCFTAIAHFVFTKGMVMMLPEKIPFRTELVYATGIIEIVLGVCLLISSTRVYSGWILIIFFIFLLPANIYAAVKHIDYQKGTYEGNGISYLWFRIPLQIVFIIWTFWCAVLY</sequence>
<gene>
    <name evidence="2" type="ORF">B0A75_18445</name>
</gene>
<dbReference type="EMBL" id="MUHA01000028">
    <property type="protein sequence ID" value="OXA96043.1"/>
    <property type="molecule type" value="Genomic_DNA"/>
</dbReference>
<dbReference type="PANTHER" id="PTHR36974">
    <property type="entry name" value="MEMBRANE PROTEIN-RELATED"/>
    <property type="match status" value="1"/>
</dbReference>
<dbReference type="AlphaFoldDB" id="A0A226HP39"/>
<feature type="transmembrane region" description="Helical" evidence="1">
    <location>
        <begin position="92"/>
        <end position="109"/>
    </location>
</feature>
<dbReference type="Proteomes" id="UP000198336">
    <property type="component" value="Unassembled WGS sequence"/>
</dbReference>
<keyword evidence="1" id="KW-1133">Transmembrane helix</keyword>
<feature type="transmembrane region" description="Helical" evidence="1">
    <location>
        <begin position="6"/>
        <end position="22"/>
    </location>
</feature>
<keyword evidence="1" id="KW-0472">Membrane</keyword>
<dbReference type="RefSeq" id="WP_089055740.1">
    <property type="nucleotide sequence ID" value="NZ_MUHA01000028.1"/>
</dbReference>
<evidence type="ECO:0000313" key="2">
    <source>
        <dbReference type="EMBL" id="OXA96043.1"/>
    </source>
</evidence>
<feature type="transmembrane region" description="Helical" evidence="1">
    <location>
        <begin position="129"/>
        <end position="149"/>
    </location>
</feature>
<organism evidence="2 3">
    <name type="scientific">Flavobacterium oncorhynchi</name>
    <dbReference type="NCBI Taxonomy" id="728056"/>
    <lineage>
        <taxon>Bacteria</taxon>
        <taxon>Pseudomonadati</taxon>
        <taxon>Bacteroidota</taxon>
        <taxon>Flavobacteriia</taxon>
        <taxon>Flavobacteriales</taxon>
        <taxon>Flavobacteriaceae</taxon>
        <taxon>Flavobacterium</taxon>
    </lineage>
</organism>
<evidence type="ECO:0008006" key="4">
    <source>
        <dbReference type="Google" id="ProtNLM"/>
    </source>
</evidence>
<protein>
    <recommendedName>
        <fullName evidence="4">DoxX family protein</fullName>
    </recommendedName>
</protein>
<keyword evidence="1" id="KW-0812">Transmembrane</keyword>
<keyword evidence="3" id="KW-1185">Reference proteome</keyword>
<evidence type="ECO:0000256" key="1">
    <source>
        <dbReference type="SAM" id="Phobius"/>
    </source>
</evidence>
<feature type="transmembrane region" description="Helical" evidence="1">
    <location>
        <begin position="29"/>
        <end position="47"/>
    </location>
</feature>
<comment type="caution">
    <text evidence="2">The sequence shown here is derived from an EMBL/GenBank/DDBJ whole genome shotgun (WGS) entry which is preliminary data.</text>
</comment>
<dbReference type="PANTHER" id="PTHR36974:SF1">
    <property type="entry name" value="DOXX FAMILY MEMBRANE PROTEIN"/>
    <property type="match status" value="1"/>
</dbReference>
<accession>A0A226HP39</accession>
<reference evidence="2 3" key="1">
    <citation type="submission" date="2016-11" db="EMBL/GenBank/DDBJ databases">
        <title>Whole genomes of Flavobacteriaceae.</title>
        <authorList>
            <person name="Stine C."/>
            <person name="Li C."/>
            <person name="Tadesse D."/>
        </authorList>
    </citation>
    <scope>NUCLEOTIDE SEQUENCE [LARGE SCALE GENOMIC DNA]</scope>
    <source>
        <strain evidence="2 3">CCUG 59446</strain>
    </source>
</reference>